<dbReference type="EMBL" id="FQVF01000016">
    <property type="protein sequence ID" value="SHG11828.1"/>
    <property type="molecule type" value="Genomic_DNA"/>
</dbReference>
<dbReference type="OrthoDB" id="6210861at2"/>
<feature type="transmembrane region" description="Helical" evidence="1">
    <location>
        <begin position="89"/>
        <end position="111"/>
    </location>
</feature>
<evidence type="ECO:0000313" key="3">
    <source>
        <dbReference type="Proteomes" id="UP000184517"/>
    </source>
</evidence>
<dbReference type="RefSeq" id="WP_072840757.1">
    <property type="nucleotide sequence ID" value="NZ_FQVF01000016.1"/>
</dbReference>
<evidence type="ECO:0000256" key="1">
    <source>
        <dbReference type="SAM" id="Phobius"/>
    </source>
</evidence>
<reference evidence="3" key="1">
    <citation type="submission" date="2016-11" db="EMBL/GenBank/DDBJ databases">
        <authorList>
            <person name="Varghese N."/>
            <person name="Submissions S."/>
        </authorList>
    </citation>
    <scope>NUCLEOTIDE SEQUENCE [LARGE SCALE GENOMIC DNA]</scope>
    <source>
        <strain evidence="3">DSM 16579</strain>
    </source>
</reference>
<dbReference type="Proteomes" id="UP000184517">
    <property type="component" value="Unassembled WGS sequence"/>
</dbReference>
<evidence type="ECO:0000313" key="2">
    <source>
        <dbReference type="EMBL" id="SHG11828.1"/>
    </source>
</evidence>
<dbReference type="InterPro" id="IPR021296">
    <property type="entry name" value="DUF2868"/>
</dbReference>
<dbReference type="STRING" id="1122206.SAMN02745753_03283"/>
<dbReference type="Pfam" id="PF11067">
    <property type="entry name" value="DUF2868"/>
    <property type="match status" value="1"/>
</dbReference>
<name>A0A1M5H7E0_9GAMM</name>
<proteinExistence type="predicted"/>
<sequence>MTFPTPSAKLALAAWLETHTNFRLSAHANDLPSALKELDTSPKSISYLAQFTMLKRYFNRAILGLLLVSLFLGFMAVPPAFATGQSNQVNIFWLFIILLGFHALNFVVWFVTMTATMKQHTESKGILLSLLIFLNRKISKHSHINTDVSSAYIHWQCPAHSNKWLISSISHGAWGCYLLAGWVMTLLLLLTNQVNFVWETTLLSDDAFIQLTQTLSIIPQWFGISLPNQLDILASRVDLMSQTAATRQHWANFLLASIFIYGVLPRLIFTFICLAMYHFKRATQPLSTQEKIIQNRYRQQESQSRNILDADHHKNSASAMNTNGTNNEPLADSALSQHWALFEWSHAKPDYLSSARSVSLLNSREEQDSFLASSSNEPIYILVNAEQSPDRGTRRFFSRVSMAYPSLFMVISSDDNARFVEDWQRLARETRLHFTQLKQKD</sequence>
<evidence type="ECO:0008006" key="4">
    <source>
        <dbReference type="Google" id="ProtNLM"/>
    </source>
</evidence>
<keyword evidence="1" id="KW-1133">Transmembrane helix</keyword>
<keyword evidence="1" id="KW-0812">Transmembrane</keyword>
<protein>
    <recommendedName>
        <fullName evidence="4">DUF2868 domain-containing protein</fullName>
    </recommendedName>
</protein>
<organism evidence="2 3">
    <name type="scientific">Marinomonas polaris DSM 16579</name>
    <dbReference type="NCBI Taxonomy" id="1122206"/>
    <lineage>
        <taxon>Bacteria</taxon>
        <taxon>Pseudomonadati</taxon>
        <taxon>Pseudomonadota</taxon>
        <taxon>Gammaproteobacteria</taxon>
        <taxon>Oceanospirillales</taxon>
        <taxon>Oceanospirillaceae</taxon>
        <taxon>Marinomonas</taxon>
    </lineage>
</organism>
<gene>
    <name evidence="2" type="ORF">SAMN02745753_03283</name>
</gene>
<keyword evidence="3" id="KW-1185">Reference proteome</keyword>
<dbReference type="AlphaFoldDB" id="A0A1M5H7E0"/>
<feature type="transmembrane region" description="Helical" evidence="1">
    <location>
        <begin position="57"/>
        <end position="77"/>
    </location>
</feature>
<keyword evidence="1" id="KW-0472">Membrane</keyword>
<feature type="transmembrane region" description="Helical" evidence="1">
    <location>
        <begin position="172"/>
        <end position="190"/>
    </location>
</feature>
<accession>A0A1M5H7E0</accession>
<feature type="transmembrane region" description="Helical" evidence="1">
    <location>
        <begin position="250"/>
        <end position="277"/>
    </location>
</feature>